<dbReference type="Pfam" id="PF13516">
    <property type="entry name" value="LRR_6"/>
    <property type="match status" value="6"/>
</dbReference>
<dbReference type="PANTHER" id="PTHR24113:SF12">
    <property type="entry name" value="RAN GTPASE-ACTIVATING PROTEIN 1"/>
    <property type="match status" value="1"/>
</dbReference>
<dbReference type="GO" id="GO:0006913">
    <property type="term" value="P:nucleocytoplasmic transport"/>
    <property type="evidence" value="ECO:0007669"/>
    <property type="project" value="TreeGrafter"/>
</dbReference>
<name>A0A7S4SQ00_9STRA</name>
<dbReference type="EMBL" id="HBNS01051440">
    <property type="protein sequence ID" value="CAE4652356.1"/>
    <property type="molecule type" value="Transcribed_RNA"/>
</dbReference>
<proteinExistence type="predicted"/>
<protein>
    <submittedName>
        <fullName evidence="4">Uncharacterized protein</fullName>
    </submittedName>
</protein>
<keyword evidence="2" id="KW-0433">Leucine-rich repeat</keyword>
<dbReference type="GO" id="GO:0005096">
    <property type="term" value="F:GTPase activator activity"/>
    <property type="evidence" value="ECO:0007669"/>
    <property type="project" value="InterPro"/>
</dbReference>
<dbReference type="GO" id="GO:0031267">
    <property type="term" value="F:small GTPase binding"/>
    <property type="evidence" value="ECO:0007669"/>
    <property type="project" value="TreeGrafter"/>
</dbReference>
<dbReference type="GO" id="GO:0048471">
    <property type="term" value="C:perinuclear region of cytoplasm"/>
    <property type="evidence" value="ECO:0007669"/>
    <property type="project" value="TreeGrafter"/>
</dbReference>
<dbReference type="Gene3D" id="3.80.10.10">
    <property type="entry name" value="Ribonuclease Inhibitor"/>
    <property type="match status" value="2"/>
</dbReference>
<keyword evidence="1" id="KW-0343">GTPase activation</keyword>
<dbReference type="GO" id="GO:0005829">
    <property type="term" value="C:cytosol"/>
    <property type="evidence" value="ECO:0007669"/>
    <property type="project" value="TreeGrafter"/>
</dbReference>
<dbReference type="SMART" id="SM00368">
    <property type="entry name" value="LRR_RI"/>
    <property type="match status" value="8"/>
</dbReference>
<gene>
    <name evidence="4" type="ORF">DBRI00130_LOCUS38210</name>
</gene>
<evidence type="ECO:0000256" key="1">
    <source>
        <dbReference type="ARBA" id="ARBA00022468"/>
    </source>
</evidence>
<evidence type="ECO:0000256" key="3">
    <source>
        <dbReference type="ARBA" id="ARBA00022737"/>
    </source>
</evidence>
<reference evidence="4" key="1">
    <citation type="submission" date="2021-01" db="EMBL/GenBank/DDBJ databases">
        <authorList>
            <person name="Corre E."/>
            <person name="Pelletier E."/>
            <person name="Niang G."/>
            <person name="Scheremetjew M."/>
            <person name="Finn R."/>
            <person name="Kale V."/>
            <person name="Holt S."/>
            <person name="Cochrane G."/>
            <person name="Meng A."/>
            <person name="Brown T."/>
            <person name="Cohen L."/>
        </authorList>
    </citation>
    <scope>NUCLEOTIDE SEQUENCE</scope>
    <source>
        <strain evidence="4">GSO104</strain>
    </source>
</reference>
<sequence length="413" mass="46095">MMTMYRGPIFQQLLDWIKRNDRAMHTINLRNKSVNDDDVVSLADALLQNISITHIDLSRNRIGDRGAIALATVLKHSPKLIELRLGMNEIGPIGARYLADALKDDVCRMKYLHLVGNDVGVEGAKAFAEALGENSHLEKLGLEQNAIENDGACALGVALIRNNSLAKLELGGNDIGPIGADALAKGLRHNHRLGVLGLAGNDIQDEGATFIAEALRLNDTLFWLCLGRNQIGAHGAKSIADAIYDDRSPQHIFDSNHHIEQIYGISDEELKKCIRWNKGGVAETRRRKLSHFLSDHPDYCLKVDLDLKCIPTLLYKIGKECSMDVMFRHLREMPDLFGDVSLSSNVGKAVVGSSPSLLDQHKKVAGSRKWRRFGDVEKNKVDFDITLSLNTAEPRNHSKCKKYRRKQKARWKE</sequence>
<dbReference type="SUPFAM" id="SSF52047">
    <property type="entry name" value="RNI-like"/>
    <property type="match status" value="1"/>
</dbReference>
<accession>A0A7S4SQ00</accession>
<dbReference type="InterPro" id="IPR001611">
    <property type="entry name" value="Leu-rich_rpt"/>
</dbReference>
<evidence type="ECO:0000313" key="4">
    <source>
        <dbReference type="EMBL" id="CAE4652356.1"/>
    </source>
</evidence>
<keyword evidence="3" id="KW-0677">Repeat</keyword>
<dbReference type="GO" id="GO:0005634">
    <property type="term" value="C:nucleus"/>
    <property type="evidence" value="ECO:0007669"/>
    <property type="project" value="TreeGrafter"/>
</dbReference>
<evidence type="ECO:0000256" key="2">
    <source>
        <dbReference type="ARBA" id="ARBA00022614"/>
    </source>
</evidence>
<dbReference type="PANTHER" id="PTHR24113">
    <property type="entry name" value="RAN GTPASE-ACTIVATING PROTEIN 1"/>
    <property type="match status" value="1"/>
</dbReference>
<dbReference type="InterPro" id="IPR032675">
    <property type="entry name" value="LRR_dom_sf"/>
</dbReference>
<organism evidence="4">
    <name type="scientific">Ditylum brightwellii</name>
    <dbReference type="NCBI Taxonomy" id="49249"/>
    <lineage>
        <taxon>Eukaryota</taxon>
        <taxon>Sar</taxon>
        <taxon>Stramenopiles</taxon>
        <taxon>Ochrophyta</taxon>
        <taxon>Bacillariophyta</taxon>
        <taxon>Mediophyceae</taxon>
        <taxon>Lithodesmiophycidae</taxon>
        <taxon>Lithodesmiales</taxon>
        <taxon>Lithodesmiaceae</taxon>
        <taxon>Ditylum</taxon>
    </lineage>
</organism>
<dbReference type="AlphaFoldDB" id="A0A7S4SQ00"/>
<dbReference type="InterPro" id="IPR027038">
    <property type="entry name" value="RanGap"/>
</dbReference>